<protein>
    <submittedName>
        <fullName evidence="1">Uncharacterized protein</fullName>
    </submittedName>
</protein>
<reference evidence="2" key="1">
    <citation type="journal article" date="2019" name="bioRxiv">
        <title>Genomics, evolutionary history and diagnostics of the Alternaria alternata species group including apple and Asian pear pathotypes.</title>
        <authorList>
            <person name="Armitage A.D."/>
            <person name="Cockerton H.M."/>
            <person name="Sreenivasaprasad S."/>
            <person name="Woodhall J.W."/>
            <person name="Lane C.R."/>
            <person name="Harrison R.J."/>
            <person name="Clarkson J.P."/>
        </authorList>
    </citation>
    <scope>NUCLEOTIDE SEQUENCE [LARGE SCALE GENOMIC DNA]</scope>
    <source>
        <strain evidence="2">FERA 1082</strain>
    </source>
</reference>
<dbReference type="AlphaFoldDB" id="A0A4Q4MUI9"/>
<sequence length="334" mass="38172">MVAQDPAFGETTRKDLFPLGLEFRNGQDVLSLYSVHPKPWCVPTTHESQAMVRHMPLAPYWGPRERVRDQTRYYISAASQASAFLARLTPQVRTSTRHLELHELHASVAYPECHARALIPFAVENSKLDIVRRVSLWNNVLASHHLQDYEKHRYGHGEGRTPMRDMHATEVTSTLAPWLTEVLALERAGMPPKAFSLVLEGEKDSMQPIFDILLEDASWQDALEQFPGKDIGSVYEMKRTGTGYKGFVSYFFDDLPKLMKNIIHGTAPVTFDHCSGRVWDVQNILTMNNTCHSMADWNKKWRSLRNRDVAPSLPDTWCTILGKYVCEDEEARSM</sequence>
<dbReference type="EMBL" id="PDXA01000004">
    <property type="protein sequence ID" value="RYN59137.1"/>
    <property type="molecule type" value="Genomic_DNA"/>
</dbReference>
<dbReference type="Proteomes" id="UP000292402">
    <property type="component" value="Unassembled WGS sequence"/>
</dbReference>
<dbReference type="OrthoDB" id="5062850at2759"/>
<name>A0A4Q4MUI9_9PLEO</name>
<comment type="caution">
    <text evidence="1">The sequence shown here is derived from an EMBL/GenBank/DDBJ whole genome shotgun (WGS) entry which is preliminary data.</text>
</comment>
<accession>A0A4Q4MUI9</accession>
<proteinExistence type="predicted"/>
<organism evidence="1 2">
    <name type="scientific">Alternaria tenuissima</name>
    <dbReference type="NCBI Taxonomy" id="119927"/>
    <lineage>
        <taxon>Eukaryota</taxon>
        <taxon>Fungi</taxon>
        <taxon>Dikarya</taxon>
        <taxon>Ascomycota</taxon>
        <taxon>Pezizomycotina</taxon>
        <taxon>Dothideomycetes</taxon>
        <taxon>Pleosporomycetidae</taxon>
        <taxon>Pleosporales</taxon>
        <taxon>Pleosporineae</taxon>
        <taxon>Pleosporaceae</taxon>
        <taxon>Alternaria</taxon>
        <taxon>Alternaria sect. Alternaria</taxon>
        <taxon>Alternaria alternata complex</taxon>
    </lineage>
</organism>
<gene>
    <name evidence="1" type="ORF">AA0114_g1761</name>
</gene>
<evidence type="ECO:0000313" key="2">
    <source>
        <dbReference type="Proteomes" id="UP000292402"/>
    </source>
</evidence>
<evidence type="ECO:0000313" key="1">
    <source>
        <dbReference type="EMBL" id="RYN59137.1"/>
    </source>
</evidence>